<reference evidence="1" key="2">
    <citation type="submission" date="2021-02" db="EMBL/GenBank/DDBJ databases">
        <authorList>
            <person name="Kimball J.A."/>
            <person name="Haas M.W."/>
            <person name="Macchietto M."/>
            <person name="Kono T."/>
            <person name="Duquette J."/>
            <person name="Shao M."/>
        </authorList>
    </citation>
    <scope>NUCLEOTIDE SEQUENCE</scope>
    <source>
        <tissue evidence="1">Fresh leaf tissue</tissue>
    </source>
</reference>
<evidence type="ECO:0000313" key="2">
    <source>
        <dbReference type="Proteomes" id="UP000729402"/>
    </source>
</evidence>
<dbReference type="EMBL" id="JAAALK010000549">
    <property type="protein sequence ID" value="KAG8044542.1"/>
    <property type="molecule type" value="Genomic_DNA"/>
</dbReference>
<organism evidence="1 2">
    <name type="scientific">Zizania palustris</name>
    <name type="common">Northern wild rice</name>
    <dbReference type="NCBI Taxonomy" id="103762"/>
    <lineage>
        <taxon>Eukaryota</taxon>
        <taxon>Viridiplantae</taxon>
        <taxon>Streptophyta</taxon>
        <taxon>Embryophyta</taxon>
        <taxon>Tracheophyta</taxon>
        <taxon>Spermatophyta</taxon>
        <taxon>Magnoliopsida</taxon>
        <taxon>Liliopsida</taxon>
        <taxon>Poales</taxon>
        <taxon>Poaceae</taxon>
        <taxon>BOP clade</taxon>
        <taxon>Oryzoideae</taxon>
        <taxon>Oryzeae</taxon>
        <taxon>Zizaniinae</taxon>
        <taxon>Zizania</taxon>
    </lineage>
</organism>
<evidence type="ECO:0000313" key="1">
    <source>
        <dbReference type="EMBL" id="KAG8044542.1"/>
    </source>
</evidence>
<name>A0A8J5RDG8_ZIZPA</name>
<proteinExistence type="predicted"/>
<dbReference type="AlphaFoldDB" id="A0A8J5RDG8"/>
<keyword evidence="2" id="KW-1185">Reference proteome</keyword>
<sequence length="73" mass="8266">MDNSFHIPTVNKYLVFAPLMKKWYCQILKKTQGHQLNKYPGNNDSKLTSPVQNHLSSTGIYTTCIIQGDHGSN</sequence>
<protein>
    <submittedName>
        <fullName evidence="1">Uncharacterized protein</fullName>
    </submittedName>
</protein>
<gene>
    <name evidence="1" type="ORF">GUJ93_ZPchr0060g7192</name>
</gene>
<reference evidence="1" key="1">
    <citation type="journal article" date="2021" name="bioRxiv">
        <title>Whole Genome Assembly and Annotation of Northern Wild Rice, Zizania palustris L., Supports a Whole Genome Duplication in the Zizania Genus.</title>
        <authorList>
            <person name="Haas M."/>
            <person name="Kono T."/>
            <person name="Macchietto M."/>
            <person name="Millas R."/>
            <person name="McGilp L."/>
            <person name="Shao M."/>
            <person name="Duquette J."/>
            <person name="Hirsch C.N."/>
            <person name="Kimball J."/>
        </authorList>
    </citation>
    <scope>NUCLEOTIDE SEQUENCE</scope>
    <source>
        <tissue evidence="1">Fresh leaf tissue</tissue>
    </source>
</reference>
<dbReference type="Proteomes" id="UP000729402">
    <property type="component" value="Unassembled WGS sequence"/>
</dbReference>
<comment type="caution">
    <text evidence="1">The sequence shown here is derived from an EMBL/GenBank/DDBJ whole genome shotgun (WGS) entry which is preliminary data.</text>
</comment>
<accession>A0A8J5RDG8</accession>